<evidence type="ECO:0000256" key="1">
    <source>
        <dbReference type="ARBA" id="ARBA00007626"/>
    </source>
</evidence>
<dbReference type="NCBIfam" id="TIGR00756">
    <property type="entry name" value="PPR"/>
    <property type="match status" value="6"/>
</dbReference>
<proteinExistence type="inferred from homology"/>
<dbReference type="EMBL" id="CM003378">
    <property type="protein sequence ID" value="KOM50596.1"/>
    <property type="molecule type" value="Genomic_DNA"/>
</dbReference>
<dbReference type="Pfam" id="PF13041">
    <property type="entry name" value="PPR_2"/>
    <property type="match status" value="3"/>
</dbReference>
<evidence type="ECO:0000256" key="2">
    <source>
        <dbReference type="ARBA" id="ARBA00022737"/>
    </source>
</evidence>
<protein>
    <recommendedName>
        <fullName evidence="6">Pentacotripeptide-repeat region of PRORP domain-containing protein</fullName>
    </recommendedName>
</protein>
<name>A0A0L9V6C1_PHAAN</name>
<dbReference type="Proteomes" id="UP000053144">
    <property type="component" value="Chromosome 8"/>
</dbReference>
<dbReference type="OMA" id="NVVIRYY"/>
<dbReference type="Pfam" id="PF01535">
    <property type="entry name" value="PPR"/>
    <property type="match status" value="3"/>
</dbReference>
<feature type="repeat" description="PPR" evidence="3">
    <location>
        <begin position="281"/>
        <end position="315"/>
    </location>
</feature>
<dbReference type="AlphaFoldDB" id="A0A0L9V6C1"/>
<evidence type="ECO:0000256" key="3">
    <source>
        <dbReference type="PROSITE-ProRule" id="PRU00708"/>
    </source>
</evidence>
<evidence type="ECO:0000313" key="5">
    <source>
        <dbReference type="Proteomes" id="UP000053144"/>
    </source>
</evidence>
<organism evidence="4 5">
    <name type="scientific">Phaseolus angularis</name>
    <name type="common">Azuki bean</name>
    <name type="synonym">Vigna angularis</name>
    <dbReference type="NCBI Taxonomy" id="3914"/>
    <lineage>
        <taxon>Eukaryota</taxon>
        <taxon>Viridiplantae</taxon>
        <taxon>Streptophyta</taxon>
        <taxon>Embryophyta</taxon>
        <taxon>Tracheophyta</taxon>
        <taxon>Spermatophyta</taxon>
        <taxon>Magnoliopsida</taxon>
        <taxon>eudicotyledons</taxon>
        <taxon>Gunneridae</taxon>
        <taxon>Pentapetalae</taxon>
        <taxon>rosids</taxon>
        <taxon>fabids</taxon>
        <taxon>Fabales</taxon>
        <taxon>Fabaceae</taxon>
        <taxon>Papilionoideae</taxon>
        <taxon>50 kb inversion clade</taxon>
        <taxon>NPAAA clade</taxon>
        <taxon>indigoferoid/millettioid clade</taxon>
        <taxon>Phaseoleae</taxon>
        <taxon>Vigna</taxon>
    </lineage>
</organism>
<feature type="repeat" description="PPR" evidence="3">
    <location>
        <begin position="422"/>
        <end position="456"/>
    </location>
</feature>
<feature type="repeat" description="PPR" evidence="3">
    <location>
        <begin position="457"/>
        <end position="491"/>
    </location>
</feature>
<dbReference type="STRING" id="3914.A0A0L9V6C1"/>
<evidence type="ECO:0000313" key="4">
    <source>
        <dbReference type="EMBL" id="KOM50596.1"/>
    </source>
</evidence>
<dbReference type="PANTHER" id="PTHR47447">
    <property type="entry name" value="OS03G0856100 PROTEIN"/>
    <property type="match status" value="1"/>
</dbReference>
<feature type="repeat" description="PPR" evidence="3">
    <location>
        <begin position="351"/>
        <end position="385"/>
    </location>
</feature>
<comment type="similarity">
    <text evidence="1">Belongs to the PPR family. P subfamily.</text>
</comment>
<dbReference type="PROSITE" id="PS51375">
    <property type="entry name" value="PPR"/>
    <property type="match status" value="7"/>
</dbReference>
<feature type="repeat" description="PPR" evidence="3">
    <location>
        <begin position="212"/>
        <end position="246"/>
    </location>
</feature>
<accession>A0A0L9V6C1</accession>
<dbReference type="Gramene" id="KOM50596">
    <property type="protein sequence ID" value="KOM50596"/>
    <property type="gene ID" value="LR48_Vigan08g142300"/>
</dbReference>
<gene>
    <name evidence="4" type="ORF">LR48_Vigan08g142300</name>
</gene>
<reference evidence="5" key="1">
    <citation type="journal article" date="2015" name="Proc. Natl. Acad. Sci. U.S.A.">
        <title>Genome sequencing of adzuki bean (Vigna angularis) provides insight into high starch and low fat accumulation and domestication.</title>
        <authorList>
            <person name="Yang K."/>
            <person name="Tian Z."/>
            <person name="Chen C."/>
            <person name="Luo L."/>
            <person name="Zhao B."/>
            <person name="Wang Z."/>
            <person name="Yu L."/>
            <person name="Li Y."/>
            <person name="Sun Y."/>
            <person name="Li W."/>
            <person name="Chen Y."/>
            <person name="Li Y."/>
            <person name="Zhang Y."/>
            <person name="Ai D."/>
            <person name="Zhao J."/>
            <person name="Shang C."/>
            <person name="Ma Y."/>
            <person name="Wu B."/>
            <person name="Wang M."/>
            <person name="Gao L."/>
            <person name="Sun D."/>
            <person name="Zhang P."/>
            <person name="Guo F."/>
            <person name="Wang W."/>
            <person name="Li Y."/>
            <person name="Wang J."/>
            <person name="Varshney R.K."/>
            <person name="Wang J."/>
            <person name="Ling H.Q."/>
            <person name="Wan P."/>
        </authorList>
    </citation>
    <scope>NUCLEOTIDE SEQUENCE</scope>
    <source>
        <strain evidence="5">cv. Jingnong 6</strain>
    </source>
</reference>
<dbReference type="InterPro" id="IPR011990">
    <property type="entry name" value="TPR-like_helical_dom_sf"/>
</dbReference>
<dbReference type="PANTHER" id="PTHR47447:SF28">
    <property type="entry name" value="PENTACOTRIPEPTIDE-REPEAT REGION OF PRORP DOMAIN-CONTAINING PROTEIN"/>
    <property type="match status" value="1"/>
</dbReference>
<dbReference type="Gene3D" id="1.25.40.10">
    <property type="entry name" value="Tetratricopeptide repeat domain"/>
    <property type="match status" value="4"/>
</dbReference>
<feature type="repeat" description="PPR" evidence="3">
    <location>
        <begin position="386"/>
        <end position="420"/>
    </location>
</feature>
<feature type="repeat" description="PPR" evidence="3">
    <location>
        <begin position="316"/>
        <end position="350"/>
    </location>
</feature>
<dbReference type="InterPro" id="IPR002885">
    <property type="entry name" value="PPR_rpt"/>
</dbReference>
<sequence>MMSEIESERYTSQRWRPTEDQTKMMTNIYNYGVTHPSRAQVVEIASRLRAFSEATEYNALSKASTKGAFERKSEKAPKMSQKRFRLHLLPLSKKHRQFPLPRNVVTVCDGVQQPSDATIANLVLESDPLTLSEALFKPTIQWAPELVNKVLKRLWNHGPKALQFFKHLDRHPAYIHCASSFDHAIDIAARMHDYNAAWALVGRMRSLRRGPTPRTFAILAERYAANGKPHRAVRTFLSMHEHGCRQDLNSFNTVLDILCKSKRVEMAHTLLKTFRSRFKLDCVSYNIIANGYCLIKRTPMALNVLKDMVQRGINPTMVTYNTLLKGYFRSNQIKEAWEFYLEMKKRKCEIDVVTYTTVIHGFGVAGEVKKSRRVFDAMVKEGVAPSVATCNALIQVLCKKDSVENAVVVFEEMMRKGLCVPNVVTYNVVIRGFCHVGDMERALGFMRRMGEHGLRCSVQTYNVVIRYFCDAGEIEKGLEMFEKMRDEPCLPNLDTYNVLISAMFLRKKSEDLVVAGKLLMEMVDRGFLPRKFTFNRVLNGLVITGNQDFAKEILRMQSRCGRIVRRLKL</sequence>
<keyword evidence="2" id="KW-0677">Repeat</keyword>
<evidence type="ECO:0008006" key="6">
    <source>
        <dbReference type="Google" id="ProtNLM"/>
    </source>
</evidence>